<dbReference type="Proteomes" id="UP000324222">
    <property type="component" value="Unassembled WGS sequence"/>
</dbReference>
<sequence>MSHAHSLGCASWALWASMWTEVNVFVVGSTLLQFGQSFHLGKWSQNLWTS</sequence>
<protein>
    <submittedName>
        <fullName evidence="2">Uncharacterized protein</fullName>
    </submittedName>
</protein>
<feature type="transmembrane region" description="Helical" evidence="1">
    <location>
        <begin position="12"/>
        <end position="32"/>
    </location>
</feature>
<keyword evidence="1" id="KW-0472">Membrane</keyword>
<dbReference type="AlphaFoldDB" id="A0A5B7IPZ8"/>
<organism evidence="2 3">
    <name type="scientific">Portunus trituberculatus</name>
    <name type="common">Swimming crab</name>
    <name type="synonym">Neptunus trituberculatus</name>
    <dbReference type="NCBI Taxonomy" id="210409"/>
    <lineage>
        <taxon>Eukaryota</taxon>
        <taxon>Metazoa</taxon>
        <taxon>Ecdysozoa</taxon>
        <taxon>Arthropoda</taxon>
        <taxon>Crustacea</taxon>
        <taxon>Multicrustacea</taxon>
        <taxon>Malacostraca</taxon>
        <taxon>Eumalacostraca</taxon>
        <taxon>Eucarida</taxon>
        <taxon>Decapoda</taxon>
        <taxon>Pleocyemata</taxon>
        <taxon>Brachyura</taxon>
        <taxon>Eubrachyura</taxon>
        <taxon>Portunoidea</taxon>
        <taxon>Portunidae</taxon>
        <taxon>Portuninae</taxon>
        <taxon>Portunus</taxon>
    </lineage>
</organism>
<gene>
    <name evidence="2" type="ORF">E2C01_076941</name>
</gene>
<dbReference type="EMBL" id="VSRR010059312">
    <property type="protein sequence ID" value="MPC82284.1"/>
    <property type="molecule type" value="Genomic_DNA"/>
</dbReference>
<accession>A0A5B7IPZ8</accession>
<evidence type="ECO:0000313" key="2">
    <source>
        <dbReference type="EMBL" id="MPC82284.1"/>
    </source>
</evidence>
<keyword evidence="1" id="KW-0812">Transmembrane</keyword>
<proteinExistence type="predicted"/>
<name>A0A5B7IPZ8_PORTR</name>
<evidence type="ECO:0000313" key="3">
    <source>
        <dbReference type="Proteomes" id="UP000324222"/>
    </source>
</evidence>
<keyword evidence="3" id="KW-1185">Reference proteome</keyword>
<evidence type="ECO:0000256" key="1">
    <source>
        <dbReference type="SAM" id="Phobius"/>
    </source>
</evidence>
<reference evidence="2 3" key="1">
    <citation type="submission" date="2019-05" db="EMBL/GenBank/DDBJ databases">
        <title>Another draft genome of Portunus trituberculatus and its Hox gene families provides insights of decapod evolution.</title>
        <authorList>
            <person name="Jeong J.-H."/>
            <person name="Song I."/>
            <person name="Kim S."/>
            <person name="Choi T."/>
            <person name="Kim D."/>
            <person name="Ryu S."/>
            <person name="Kim W."/>
        </authorList>
    </citation>
    <scope>NUCLEOTIDE SEQUENCE [LARGE SCALE GENOMIC DNA]</scope>
    <source>
        <tissue evidence="2">Muscle</tissue>
    </source>
</reference>
<keyword evidence="1" id="KW-1133">Transmembrane helix</keyword>
<comment type="caution">
    <text evidence="2">The sequence shown here is derived from an EMBL/GenBank/DDBJ whole genome shotgun (WGS) entry which is preliminary data.</text>
</comment>